<evidence type="ECO:0000313" key="2">
    <source>
        <dbReference type="EMBL" id="AWO84301.1"/>
    </source>
</evidence>
<dbReference type="KEGG" id="gta:BCM27_12870"/>
<dbReference type="RefSeq" id="WP_004019410.1">
    <property type="nucleotide sequence ID" value="NZ_CABEIC010000002.1"/>
</dbReference>
<dbReference type="Pfam" id="PF03446">
    <property type="entry name" value="NAD_binding_2"/>
    <property type="match status" value="1"/>
</dbReference>
<protein>
    <recommendedName>
        <fullName evidence="1">6-phosphogluconate dehydrogenase NADP-binding domain-containing protein</fullName>
    </recommendedName>
</protein>
<dbReference type="Proteomes" id="UP000247118">
    <property type="component" value="Chromosome"/>
</dbReference>
<accession>A0AAD0K7R5</accession>
<reference evidence="2 3" key="1">
    <citation type="submission" date="2018-05" db="EMBL/GenBank/DDBJ databases">
        <title>Complete genome sequence of Gordonia terrae NRRL B-16283.</title>
        <authorList>
            <person name="Garlena R.A."/>
            <person name="Russell D.A."/>
            <person name="Hatfull G.F."/>
        </authorList>
    </citation>
    <scope>NUCLEOTIDE SEQUENCE [LARGE SCALE GENOMIC DNA]</scope>
    <source>
        <strain evidence="2 3">NRRL B-16283</strain>
    </source>
</reference>
<evidence type="ECO:0000313" key="3">
    <source>
        <dbReference type="Proteomes" id="UP000247118"/>
    </source>
</evidence>
<dbReference type="EMBL" id="CP029604">
    <property type="protein sequence ID" value="AWO84301.1"/>
    <property type="molecule type" value="Genomic_DNA"/>
</dbReference>
<dbReference type="AlphaFoldDB" id="A0AAD0K7R5"/>
<dbReference type="InterPro" id="IPR006115">
    <property type="entry name" value="6PGDH_NADP-bd"/>
</dbReference>
<dbReference type="GeneID" id="32688690"/>
<evidence type="ECO:0000259" key="1">
    <source>
        <dbReference type="Pfam" id="PF03446"/>
    </source>
</evidence>
<dbReference type="InterPro" id="IPR036291">
    <property type="entry name" value="NAD(P)-bd_dom_sf"/>
</dbReference>
<dbReference type="GO" id="GO:0050661">
    <property type="term" value="F:NADP binding"/>
    <property type="evidence" value="ECO:0007669"/>
    <property type="project" value="InterPro"/>
</dbReference>
<sequence length="76" mass="7890">MTRTDHEGDTRGEQTAHDVTVLGCGLMGAPLVRPPADAGHRVALWNRTHAKAAAILYSGSESAWSAHGQATVVAVG</sequence>
<organism evidence="2 3">
    <name type="scientific">Gordonia terrae</name>
    <dbReference type="NCBI Taxonomy" id="2055"/>
    <lineage>
        <taxon>Bacteria</taxon>
        <taxon>Bacillati</taxon>
        <taxon>Actinomycetota</taxon>
        <taxon>Actinomycetes</taxon>
        <taxon>Mycobacteriales</taxon>
        <taxon>Gordoniaceae</taxon>
        <taxon>Gordonia</taxon>
    </lineage>
</organism>
<name>A0AAD0K7R5_9ACTN</name>
<feature type="domain" description="6-phosphogluconate dehydrogenase NADP-binding" evidence="1">
    <location>
        <begin position="19"/>
        <end position="65"/>
    </location>
</feature>
<gene>
    <name evidence="2" type="ORF">DLJ61_12970</name>
</gene>
<proteinExistence type="predicted"/>
<dbReference type="Gene3D" id="3.40.50.720">
    <property type="entry name" value="NAD(P)-binding Rossmann-like Domain"/>
    <property type="match status" value="1"/>
</dbReference>
<dbReference type="SUPFAM" id="SSF51735">
    <property type="entry name" value="NAD(P)-binding Rossmann-fold domains"/>
    <property type="match status" value="1"/>
</dbReference>